<feature type="region of interest" description="Disordered" evidence="2">
    <location>
        <begin position="1"/>
        <end position="53"/>
    </location>
</feature>
<accession>A0A7Y7PNZ9</accession>
<sequence length="246" mass="26539">MSSNTVRPASNPPRANVPRAVEPAPVRPPEVAEPEPEAAPEPAPRPVRAARPAAPKRSTWSVFTLLERATPMDGLFREGLPVRLLPHLLFIMFLVLLYIGNTHYATRMNRSIQKMKTETEDLRADYTTLKSDYMEASKQSEVARRVAAYGLAESSSPPFRIAVPAGGLDEAKLDMMPGLTADSVAAMTARARVDSLRRVVGPALGSDSVVEVGAPPVPIGTDLNGEPAPAAASSNRAATRRDERKR</sequence>
<keyword evidence="3" id="KW-1133">Transmembrane helix</keyword>
<dbReference type="InterPro" id="IPR045755">
    <property type="entry name" value="FtsL-like"/>
</dbReference>
<evidence type="ECO:0000256" key="2">
    <source>
        <dbReference type="SAM" id="MobiDB-lite"/>
    </source>
</evidence>
<keyword evidence="1" id="KW-0175">Coiled coil</keyword>
<name>A0A7Y7PNZ9_9BACT</name>
<organism evidence="4 5">
    <name type="scientific">Hymenobacter lapidiphilus</name>
    <dbReference type="NCBI Taxonomy" id="2608003"/>
    <lineage>
        <taxon>Bacteria</taxon>
        <taxon>Pseudomonadati</taxon>
        <taxon>Bacteroidota</taxon>
        <taxon>Cytophagia</taxon>
        <taxon>Cytophagales</taxon>
        <taxon>Hymenobacteraceae</taxon>
        <taxon>Hymenobacter</taxon>
    </lineage>
</organism>
<dbReference type="EMBL" id="JABKAU010000012">
    <property type="protein sequence ID" value="NVO31250.1"/>
    <property type="molecule type" value="Genomic_DNA"/>
</dbReference>
<dbReference type="Pfam" id="PF19579">
    <property type="entry name" value="FtsL_2"/>
    <property type="match status" value="1"/>
</dbReference>
<feature type="compositionally biased region" description="Low complexity" evidence="2">
    <location>
        <begin position="227"/>
        <end position="237"/>
    </location>
</feature>
<keyword evidence="5" id="KW-1185">Reference proteome</keyword>
<protein>
    <recommendedName>
        <fullName evidence="6">S-adenosyl-methyltransferase</fullName>
    </recommendedName>
</protein>
<keyword evidence="3" id="KW-0812">Transmembrane</keyword>
<dbReference type="RefSeq" id="WP_176908160.1">
    <property type="nucleotide sequence ID" value="NZ_JABKAU010000012.1"/>
</dbReference>
<evidence type="ECO:0000256" key="3">
    <source>
        <dbReference type="SAM" id="Phobius"/>
    </source>
</evidence>
<keyword evidence="3" id="KW-0472">Membrane</keyword>
<feature type="compositionally biased region" description="Low complexity" evidence="2">
    <location>
        <begin position="12"/>
        <end position="24"/>
    </location>
</feature>
<dbReference type="AlphaFoldDB" id="A0A7Y7PNZ9"/>
<comment type="caution">
    <text evidence="4">The sequence shown here is derived from an EMBL/GenBank/DDBJ whole genome shotgun (WGS) entry which is preliminary data.</text>
</comment>
<gene>
    <name evidence="4" type="ORF">HW554_08535</name>
</gene>
<feature type="region of interest" description="Disordered" evidence="2">
    <location>
        <begin position="213"/>
        <end position="246"/>
    </location>
</feature>
<evidence type="ECO:0000313" key="5">
    <source>
        <dbReference type="Proteomes" id="UP000565521"/>
    </source>
</evidence>
<evidence type="ECO:0000256" key="1">
    <source>
        <dbReference type="SAM" id="Coils"/>
    </source>
</evidence>
<evidence type="ECO:0008006" key="6">
    <source>
        <dbReference type="Google" id="ProtNLM"/>
    </source>
</evidence>
<feature type="coiled-coil region" evidence="1">
    <location>
        <begin position="105"/>
        <end position="132"/>
    </location>
</feature>
<feature type="transmembrane region" description="Helical" evidence="3">
    <location>
        <begin position="84"/>
        <end position="106"/>
    </location>
</feature>
<dbReference type="Proteomes" id="UP000565521">
    <property type="component" value="Unassembled WGS sequence"/>
</dbReference>
<reference evidence="4 5" key="1">
    <citation type="submission" date="2020-05" db="EMBL/GenBank/DDBJ databases">
        <title>Hymenobacter terrestris sp. nov. and Hymenobacter lapidiphilus sp. nov., isolated from regoliths in Antarctica.</title>
        <authorList>
            <person name="Sedlacek I."/>
            <person name="Pantucek R."/>
            <person name="Zeman M."/>
            <person name="Holochova P."/>
            <person name="Kralova S."/>
            <person name="Stankova E."/>
            <person name="Sedo O."/>
            <person name="Micenkova L."/>
            <person name="Svec P."/>
            <person name="Gupta V."/>
            <person name="Sood U."/>
            <person name="Korpole U.S."/>
            <person name="Lal R."/>
        </authorList>
    </citation>
    <scope>NUCLEOTIDE SEQUENCE [LARGE SCALE GENOMIC DNA]</scope>
    <source>
        <strain evidence="4 5">P5342</strain>
    </source>
</reference>
<evidence type="ECO:0000313" key="4">
    <source>
        <dbReference type="EMBL" id="NVO31250.1"/>
    </source>
</evidence>
<proteinExistence type="predicted"/>